<keyword evidence="3" id="KW-0597">Phosphoprotein</keyword>
<protein>
    <submittedName>
        <fullName evidence="10">RDD family protein</fullName>
    </submittedName>
</protein>
<feature type="transmembrane region" description="Helical" evidence="8">
    <location>
        <begin position="120"/>
        <end position="147"/>
    </location>
</feature>
<dbReference type="InterPro" id="IPR010432">
    <property type="entry name" value="RDD"/>
</dbReference>
<dbReference type="SUPFAM" id="SSF49879">
    <property type="entry name" value="SMAD/FHA domain"/>
    <property type="match status" value="1"/>
</dbReference>
<keyword evidence="2" id="KW-1003">Cell membrane</keyword>
<evidence type="ECO:0000259" key="9">
    <source>
        <dbReference type="PROSITE" id="PS50006"/>
    </source>
</evidence>
<dbReference type="STRING" id="1300344.I598_1695"/>
<evidence type="ECO:0000313" key="10">
    <source>
        <dbReference type="EMBL" id="ANC31244.1"/>
    </source>
</evidence>
<feature type="compositionally biased region" description="Low complexity" evidence="7">
    <location>
        <begin position="341"/>
        <end position="361"/>
    </location>
</feature>
<gene>
    <name evidence="10" type="ORF">I598_1695</name>
</gene>
<sequence length="528" mass="52432">MTTTCTACGAQEQGGRFCTVCGTALGASGYSGPSERTDATTEPEMRERTRHGAVDMLRASAQSNQPPLAGTGRRAGAYVIDVVAVSLVAFVVGLVVAFVSGVPGRYAALNEVTTQLGLEAATAALLGSLVAVYATIGVVSLLGWLALALADGLTGRTLGGRLLGLRTVSAVDGGPIGAGRGLLRWLVLALCGVAPLVGTVLVLVSPTFDSSGRRQGWHDKASRAVVQDVRGVPPRTFAPASAAAGPPSALHPAPVPPATSAAAPAGGGAAFAARPPSAPADPWGFPAGDRAAGGVITGVPGTPTAAPAASPAPAPGSPAPAPAAPGPVDAATVIGAPDRAPVPSSPAQAPAAPPVQASSTPFPAPAPPSAPTRRAPGVTDPGADPGAGSPSGLDEDLEETRFSVSSHRSAGGAATPPRIVVQLDTDRRVHVARRTLLGRNPQQDEGAAAELLRLEDTTRSVSKTHLELLPTAEGLQVVDLRSTNGSALIAPDGSVRELSAGTPATVTAGWTVQLGERRLTVLGADAGA</sequence>
<feature type="compositionally biased region" description="Low complexity" evidence="7">
    <location>
        <begin position="292"/>
        <end position="309"/>
    </location>
</feature>
<feature type="transmembrane region" description="Helical" evidence="8">
    <location>
        <begin position="78"/>
        <end position="100"/>
    </location>
</feature>
<dbReference type="Proteomes" id="UP000076794">
    <property type="component" value="Chromosome"/>
</dbReference>
<evidence type="ECO:0000256" key="2">
    <source>
        <dbReference type="ARBA" id="ARBA00022475"/>
    </source>
</evidence>
<feature type="region of interest" description="Disordered" evidence="7">
    <location>
        <begin position="236"/>
        <end position="419"/>
    </location>
</feature>
<dbReference type="InterPro" id="IPR051791">
    <property type="entry name" value="Pra-immunoreactive"/>
</dbReference>
<feature type="transmembrane region" description="Helical" evidence="8">
    <location>
        <begin position="185"/>
        <end position="204"/>
    </location>
</feature>
<feature type="compositionally biased region" description="Low complexity" evidence="7">
    <location>
        <begin position="371"/>
        <end position="392"/>
    </location>
</feature>
<keyword evidence="4 8" id="KW-0812">Transmembrane</keyword>
<reference evidence="10 11" key="1">
    <citation type="submission" date="2016-01" db="EMBL/GenBank/DDBJ databases">
        <title>Complete genome sequence of a soil Actinobacterium, Isoptericola dokdonensis DS-3.</title>
        <authorList>
            <person name="Kwon S.-K."/>
            <person name="Kim J.F."/>
        </authorList>
    </citation>
    <scope>NUCLEOTIDE SEQUENCE [LARGE SCALE GENOMIC DNA]</scope>
    <source>
        <strain evidence="10 11">DS-3</strain>
    </source>
</reference>
<keyword evidence="6 8" id="KW-0472">Membrane</keyword>
<dbReference type="EMBL" id="CP014209">
    <property type="protein sequence ID" value="ANC31244.1"/>
    <property type="molecule type" value="Genomic_DNA"/>
</dbReference>
<evidence type="ECO:0000256" key="5">
    <source>
        <dbReference type="ARBA" id="ARBA00022989"/>
    </source>
</evidence>
<evidence type="ECO:0000256" key="3">
    <source>
        <dbReference type="ARBA" id="ARBA00022553"/>
    </source>
</evidence>
<proteinExistence type="predicted"/>
<evidence type="ECO:0000256" key="8">
    <source>
        <dbReference type="SAM" id="Phobius"/>
    </source>
</evidence>
<comment type="subcellular location">
    <subcellularLocation>
        <location evidence="1">Cell membrane</location>
        <topology evidence="1">Multi-pass membrane protein</topology>
    </subcellularLocation>
</comment>
<evidence type="ECO:0000256" key="1">
    <source>
        <dbReference type="ARBA" id="ARBA00004651"/>
    </source>
</evidence>
<accession>A0A161IHN1</accession>
<feature type="compositionally biased region" description="Pro residues" evidence="7">
    <location>
        <begin position="310"/>
        <end position="325"/>
    </location>
</feature>
<dbReference type="CDD" id="cd00060">
    <property type="entry name" value="FHA"/>
    <property type="match status" value="1"/>
</dbReference>
<dbReference type="KEGG" id="ido:I598_1695"/>
<dbReference type="OrthoDB" id="3254248at2"/>
<dbReference type="Pfam" id="PF06271">
    <property type="entry name" value="RDD"/>
    <property type="match status" value="1"/>
</dbReference>
<dbReference type="RefSeq" id="WP_068202582.1">
    <property type="nucleotide sequence ID" value="NZ_CP014209.1"/>
</dbReference>
<dbReference type="PATRIC" id="fig|1300344.3.peg.1703"/>
<feature type="domain" description="FHA" evidence="9">
    <location>
        <begin position="435"/>
        <end position="488"/>
    </location>
</feature>
<evidence type="ECO:0000256" key="6">
    <source>
        <dbReference type="ARBA" id="ARBA00023136"/>
    </source>
</evidence>
<evidence type="ECO:0000313" key="11">
    <source>
        <dbReference type="Proteomes" id="UP000076794"/>
    </source>
</evidence>
<dbReference type="PROSITE" id="PS50006">
    <property type="entry name" value="FHA_DOMAIN"/>
    <property type="match status" value="1"/>
</dbReference>
<dbReference type="Gene3D" id="2.60.200.20">
    <property type="match status" value="1"/>
</dbReference>
<organism evidence="10 11">
    <name type="scientific">Isoptericola dokdonensis DS-3</name>
    <dbReference type="NCBI Taxonomy" id="1300344"/>
    <lineage>
        <taxon>Bacteria</taxon>
        <taxon>Bacillati</taxon>
        <taxon>Actinomycetota</taxon>
        <taxon>Actinomycetes</taxon>
        <taxon>Micrococcales</taxon>
        <taxon>Promicromonosporaceae</taxon>
        <taxon>Isoptericola</taxon>
    </lineage>
</organism>
<dbReference type="PANTHER" id="PTHR36115">
    <property type="entry name" value="PROLINE-RICH ANTIGEN HOMOLOG-RELATED"/>
    <property type="match status" value="1"/>
</dbReference>
<evidence type="ECO:0000256" key="7">
    <source>
        <dbReference type="SAM" id="MobiDB-lite"/>
    </source>
</evidence>
<dbReference type="InterPro" id="IPR008984">
    <property type="entry name" value="SMAD_FHA_dom_sf"/>
</dbReference>
<dbReference type="GO" id="GO:0005886">
    <property type="term" value="C:plasma membrane"/>
    <property type="evidence" value="ECO:0007669"/>
    <property type="project" value="UniProtKB-SubCell"/>
</dbReference>
<dbReference type="PANTHER" id="PTHR36115:SF6">
    <property type="entry name" value="PROLINE-RICH ANTIGEN HOMOLOG"/>
    <property type="match status" value="1"/>
</dbReference>
<feature type="compositionally biased region" description="Low complexity" evidence="7">
    <location>
        <begin position="236"/>
        <end position="275"/>
    </location>
</feature>
<dbReference type="AlphaFoldDB" id="A0A161IHN1"/>
<dbReference type="InterPro" id="IPR000253">
    <property type="entry name" value="FHA_dom"/>
</dbReference>
<keyword evidence="5 8" id="KW-1133">Transmembrane helix</keyword>
<name>A0A161IHN1_9MICO</name>
<evidence type="ECO:0000256" key="4">
    <source>
        <dbReference type="ARBA" id="ARBA00022692"/>
    </source>
</evidence>
<keyword evidence="11" id="KW-1185">Reference proteome</keyword>